<name>U5D1A7_AMBTC</name>
<sequence length="96" mass="10643">MLGRPNLASPILPVAQVRPGQPALRPHIVAQALILWGQVEIGSGWATPPIATPTWKEAYENTCLTLTEETPSKPIVWSTMFGREKITNKMDDFFLT</sequence>
<dbReference type="Gramene" id="ERN15177">
    <property type="protein sequence ID" value="ERN15177"/>
    <property type="gene ID" value="AMTR_s00056p00151160"/>
</dbReference>
<protein>
    <submittedName>
        <fullName evidence="1">Uncharacterized protein</fullName>
    </submittedName>
</protein>
<dbReference type="HOGENOM" id="CLU_2362536_0_0_1"/>
<evidence type="ECO:0000313" key="2">
    <source>
        <dbReference type="Proteomes" id="UP000017836"/>
    </source>
</evidence>
<dbReference type="Proteomes" id="UP000017836">
    <property type="component" value="Unassembled WGS sequence"/>
</dbReference>
<gene>
    <name evidence="1" type="ORF">AMTR_s00056p00151160</name>
</gene>
<keyword evidence="2" id="KW-1185">Reference proteome</keyword>
<reference evidence="2" key="1">
    <citation type="journal article" date="2013" name="Science">
        <title>The Amborella genome and the evolution of flowering plants.</title>
        <authorList>
            <consortium name="Amborella Genome Project"/>
        </authorList>
    </citation>
    <scope>NUCLEOTIDE SEQUENCE [LARGE SCALE GENOMIC DNA]</scope>
</reference>
<organism evidence="1 2">
    <name type="scientific">Amborella trichopoda</name>
    <dbReference type="NCBI Taxonomy" id="13333"/>
    <lineage>
        <taxon>Eukaryota</taxon>
        <taxon>Viridiplantae</taxon>
        <taxon>Streptophyta</taxon>
        <taxon>Embryophyta</taxon>
        <taxon>Tracheophyta</taxon>
        <taxon>Spermatophyta</taxon>
        <taxon>Magnoliopsida</taxon>
        <taxon>Amborellales</taxon>
        <taxon>Amborellaceae</taxon>
        <taxon>Amborella</taxon>
    </lineage>
</organism>
<evidence type="ECO:0000313" key="1">
    <source>
        <dbReference type="EMBL" id="ERN15177.1"/>
    </source>
</evidence>
<accession>U5D1A7</accession>
<dbReference type="EMBL" id="KI392510">
    <property type="protein sequence ID" value="ERN15177.1"/>
    <property type="molecule type" value="Genomic_DNA"/>
</dbReference>
<proteinExistence type="predicted"/>
<dbReference type="AlphaFoldDB" id="U5D1A7"/>